<gene>
    <name evidence="1" type="ORF">CC1G_14339</name>
</gene>
<dbReference type="KEGG" id="cci:CC1G_14339"/>
<comment type="caution">
    <text evidence="1">The sequence shown here is derived from an EMBL/GenBank/DDBJ whole genome shotgun (WGS) entry which is preliminary data.</text>
</comment>
<evidence type="ECO:0000313" key="2">
    <source>
        <dbReference type="Proteomes" id="UP000001861"/>
    </source>
</evidence>
<proteinExistence type="predicted"/>
<name>D6RLX6_COPC7</name>
<dbReference type="InParanoid" id="D6RLX6"/>
<dbReference type="VEuPathDB" id="FungiDB:CC1G_14339"/>
<dbReference type="RefSeq" id="XP_002911341.1">
    <property type="nucleotide sequence ID" value="XM_002911295.1"/>
</dbReference>
<reference evidence="1 2" key="1">
    <citation type="journal article" date="2010" name="Proc. Natl. Acad. Sci. U.S.A.">
        <title>Insights into evolution of multicellular fungi from the assembled chromosomes of the mushroom Coprinopsis cinerea (Coprinus cinereus).</title>
        <authorList>
            <person name="Stajich J.E."/>
            <person name="Wilke S.K."/>
            <person name="Ahren D."/>
            <person name="Au C.H."/>
            <person name="Birren B.W."/>
            <person name="Borodovsky M."/>
            <person name="Burns C."/>
            <person name="Canback B."/>
            <person name="Casselton L.A."/>
            <person name="Cheng C.K."/>
            <person name="Deng J."/>
            <person name="Dietrich F.S."/>
            <person name="Fargo D.C."/>
            <person name="Farman M.L."/>
            <person name="Gathman A.C."/>
            <person name="Goldberg J."/>
            <person name="Guigo R."/>
            <person name="Hoegger P.J."/>
            <person name="Hooker J.B."/>
            <person name="Huggins A."/>
            <person name="James T.Y."/>
            <person name="Kamada T."/>
            <person name="Kilaru S."/>
            <person name="Kodira C."/>
            <person name="Kues U."/>
            <person name="Kupfer D."/>
            <person name="Kwan H.S."/>
            <person name="Lomsadze A."/>
            <person name="Li W."/>
            <person name="Lilly W.W."/>
            <person name="Ma L.J."/>
            <person name="Mackey A.J."/>
            <person name="Manning G."/>
            <person name="Martin F."/>
            <person name="Muraguchi H."/>
            <person name="Natvig D.O."/>
            <person name="Palmerini H."/>
            <person name="Ramesh M.A."/>
            <person name="Rehmeyer C.J."/>
            <person name="Roe B.A."/>
            <person name="Shenoy N."/>
            <person name="Stanke M."/>
            <person name="Ter-Hovhannisyan V."/>
            <person name="Tunlid A."/>
            <person name="Velagapudi R."/>
            <person name="Vision T.J."/>
            <person name="Zeng Q."/>
            <person name="Zolan M.E."/>
            <person name="Pukkila P.J."/>
        </authorList>
    </citation>
    <scope>NUCLEOTIDE SEQUENCE [LARGE SCALE GENOMIC DNA]</scope>
    <source>
        <strain evidence="2">Okayama-7 / 130 / ATCC MYA-4618 / FGSC 9003</strain>
    </source>
</reference>
<keyword evidence="2" id="KW-1185">Reference proteome</keyword>
<dbReference type="HOGENOM" id="CLU_2512555_0_0_1"/>
<dbReference type="Proteomes" id="UP000001861">
    <property type="component" value="Unassembled WGS sequence"/>
</dbReference>
<accession>D6RLX6</accession>
<evidence type="ECO:0000313" key="1">
    <source>
        <dbReference type="EMBL" id="EFI27847.1"/>
    </source>
</evidence>
<dbReference type="EMBL" id="AACS02000004">
    <property type="protein sequence ID" value="EFI27847.1"/>
    <property type="molecule type" value="Genomic_DNA"/>
</dbReference>
<sequence length="85" mass="9544">MQMDPLRIRRCDCHLGPYGCELVVRNASPADPNILSSRLSVYTLATARRSCTLSIADLTLSTNLPRYVDSIRLRQHLMSSHRTGT</sequence>
<protein>
    <submittedName>
        <fullName evidence="1">Uncharacterized protein</fullName>
    </submittedName>
</protein>
<dbReference type="GeneID" id="9378752"/>
<dbReference type="AlphaFoldDB" id="D6RLX6"/>
<organism evidence="1 2">
    <name type="scientific">Coprinopsis cinerea (strain Okayama-7 / 130 / ATCC MYA-4618 / FGSC 9003)</name>
    <name type="common">Inky cap fungus</name>
    <name type="synonym">Hormographiella aspergillata</name>
    <dbReference type="NCBI Taxonomy" id="240176"/>
    <lineage>
        <taxon>Eukaryota</taxon>
        <taxon>Fungi</taxon>
        <taxon>Dikarya</taxon>
        <taxon>Basidiomycota</taxon>
        <taxon>Agaricomycotina</taxon>
        <taxon>Agaricomycetes</taxon>
        <taxon>Agaricomycetidae</taxon>
        <taxon>Agaricales</taxon>
        <taxon>Agaricineae</taxon>
        <taxon>Psathyrellaceae</taxon>
        <taxon>Coprinopsis</taxon>
    </lineage>
</organism>